<dbReference type="InterPro" id="IPR027266">
    <property type="entry name" value="TrmE/GcvT-like"/>
</dbReference>
<dbReference type="Gene3D" id="4.10.1250.10">
    <property type="entry name" value="Aminomethyltransferase fragment"/>
    <property type="match status" value="1"/>
</dbReference>
<dbReference type="Proteomes" id="UP000249590">
    <property type="component" value="Unassembled WGS sequence"/>
</dbReference>
<dbReference type="PANTHER" id="PTHR43757:SF2">
    <property type="entry name" value="AMINOMETHYLTRANSFERASE, MITOCHONDRIAL"/>
    <property type="match status" value="1"/>
</dbReference>
<dbReference type="NCBIfam" id="TIGR00528">
    <property type="entry name" value="gcvT"/>
    <property type="match status" value="1"/>
</dbReference>
<dbReference type="RefSeq" id="WP_111348043.1">
    <property type="nucleotide sequence ID" value="NZ_QHHQ01000004.1"/>
</dbReference>
<keyword evidence="11" id="KW-1185">Reference proteome</keyword>
<dbReference type="EC" id="2.1.2.10" evidence="2"/>
<feature type="binding site" evidence="7">
    <location>
        <position position="202"/>
    </location>
    <ligand>
        <name>substrate</name>
    </ligand>
</feature>
<dbReference type="GO" id="GO:0004047">
    <property type="term" value="F:aminomethyltransferase activity"/>
    <property type="evidence" value="ECO:0007669"/>
    <property type="project" value="UniProtKB-EC"/>
</dbReference>
<keyword evidence="4 10" id="KW-0808">Transferase</keyword>
<feature type="domain" description="Aminomethyltransferase C-terminal" evidence="9">
    <location>
        <begin position="288"/>
        <end position="365"/>
    </location>
</feature>
<comment type="similarity">
    <text evidence="1">Belongs to the GcvT family.</text>
</comment>
<dbReference type="GO" id="GO:0032259">
    <property type="term" value="P:methylation"/>
    <property type="evidence" value="ECO:0007669"/>
    <property type="project" value="UniProtKB-KW"/>
</dbReference>
<dbReference type="InterPro" id="IPR013977">
    <property type="entry name" value="GcvT_C"/>
</dbReference>
<dbReference type="InterPro" id="IPR006223">
    <property type="entry name" value="GcvT"/>
</dbReference>
<dbReference type="InterPro" id="IPR029043">
    <property type="entry name" value="GcvT/YgfZ_C"/>
</dbReference>
<dbReference type="OrthoDB" id="9774591at2"/>
<evidence type="ECO:0000256" key="1">
    <source>
        <dbReference type="ARBA" id="ARBA00008609"/>
    </source>
</evidence>
<evidence type="ECO:0000313" key="11">
    <source>
        <dbReference type="Proteomes" id="UP000249590"/>
    </source>
</evidence>
<dbReference type="Pfam" id="PF08669">
    <property type="entry name" value="GCV_T_C"/>
    <property type="match status" value="1"/>
</dbReference>
<dbReference type="NCBIfam" id="NF010093">
    <property type="entry name" value="PRK13579.1"/>
    <property type="match status" value="1"/>
</dbReference>
<evidence type="ECO:0000259" key="9">
    <source>
        <dbReference type="Pfam" id="PF08669"/>
    </source>
</evidence>
<protein>
    <recommendedName>
        <fullName evidence="2">aminomethyltransferase</fullName>
        <ecNumber evidence="2">2.1.2.10</ecNumber>
    </recommendedName>
    <alternativeName>
        <fullName evidence="5">Glycine cleavage system T protein</fullName>
    </alternativeName>
</protein>
<dbReference type="GO" id="GO:0006546">
    <property type="term" value="P:glycine catabolic process"/>
    <property type="evidence" value="ECO:0007669"/>
    <property type="project" value="InterPro"/>
</dbReference>
<dbReference type="PIRSF" id="PIRSF006487">
    <property type="entry name" value="GcvT"/>
    <property type="match status" value="1"/>
</dbReference>
<dbReference type="SUPFAM" id="SSF103025">
    <property type="entry name" value="Folate-binding domain"/>
    <property type="match status" value="1"/>
</dbReference>
<comment type="caution">
    <text evidence="10">The sequence shown here is derived from an EMBL/GenBank/DDBJ whole genome shotgun (WGS) entry which is preliminary data.</text>
</comment>
<reference evidence="10 11" key="1">
    <citation type="submission" date="2018-05" db="EMBL/GenBank/DDBJ databases">
        <title>Acuticoccus sediminis sp. nov., isolated from deep-sea sediment of Indian Ocean.</title>
        <authorList>
            <person name="Liu X."/>
            <person name="Lai Q."/>
            <person name="Du Y."/>
            <person name="Sun F."/>
            <person name="Zhang X."/>
            <person name="Wang S."/>
            <person name="Shao Z."/>
        </authorList>
    </citation>
    <scope>NUCLEOTIDE SEQUENCE [LARGE SCALE GENOMIC DNA]</scope>
    <source>
        <strain evidence="10 11">PTG4-2</strain>
    </source>
</reference>
<evidence type="ECO:0000313" key="10">
    <source>
        <dbReference type="EMBL" id="RAH99778.1"/>
    </source>
</evidence>
<keyword evidence="10" id="KW-0489">Methyltransferase</keyword>
<dbReference type="NCBIfam" id="NF001567">
    <property type="entry name" value="PRK00389.1"/>
    <property type="match status" value="1"/>
</dbReference>
<dbReference type="Gene3D" id="2.40.30.110">
    <property type="entry name" value="Aminomethyltransferase beta-barrel domains"/>
    <property type="match status" value="1"/>
</dbReference>
<dbReference type="EMBL" id="QHHQ01000004">
    <property type="protein sequence ID" value="RAH99778.1"/>
    <property type="molecule type" value="Genomic_DNA"/>
</dbReference>
<dbReference type="GO" id="GO:0008168">
    <property type="term" value="F:methyltransferase activity"/>
    <property type="evidence" value="ECO:0007669"/>
    <property type="project" value="UniProtKB-KW"/>
</dbReference>
<evidence type="ECO:0000256" key="5">
    <source>
        <dbReference type="ARBA" id="ARBA00031395"/>
    </source>
</evidence>
<organism evidence="10 11">
    <name type="scientific">Acuticoccus sediminis</name>
    <dbReference type="NCBI Taxonomy" id="2184697"/>
    <lineage>
        <taxon>Bacteria</taxon>
        <taxon>Pseudomonadati</taxon>
        <taxon>Pseudomonadota</taxon>
        <taxon>Alphaproteobacteria</taxon>
        <taxon>Hyphomicrobiales</taxon>
        <taxon>Amorphaceae</taxon>
        <taxon>Acuticoccus</taxon>
    </lineage>
</organism>
<accession>A0A8B2NND6</accession>
<dbReference type="InterPro" id="IPR006222">
    <property type="entry name" value="GCVT_N"/>
</dbReference>
<proteinExistence type="inferred from homology"/>
<name>A0A8B2NND6_9HYPH</name>
<sequence length="373" mass="39249">MAEHSTETLKVTPLVDVHKAAGARMVPFAGYLMPLQYSGIIAEHAACREGAGLFDVSHMGQLRLDESEPGAAAAWLERLTPSNIAGLGEGAARYSVLTNEAGGVVDDLIITNMGDHLRVVVNGARREAVAHHFAEHADPRVTVTPLDRALIAIQGPAAEAALAPFVDVDLSALTFMKAVYGTAFGADAMISRCGYTGEDGFEISVPNEVAAEAWTRLAADERVAPVGLGARDTLRLEAGLCLYGQDLTEEISPVEADLGFIMPRRRREEGGFLGEERILAELADGPNRKRVGLAVDGRVPARSGAILQIDDLDVGIVTSGGVGPTVGAPIAMGYVDTQFAGIGTKLAAIVRGKPVPVTVAELPFVPSRAKRKT</sequence>
<dbReference type="GO" id="GO:0005960">
    <property type="term" value="C:glycine cleavage complex"/>
    <property type="evidence" value="ECO:0007669"/>
    <property type="project" value="InterPro"/>
</dbReference>
<evidence type="ECO:0000256" key="2">
    <source>
        <dbReference type="ARBA" id="ARBA00012616"/>
    </source>
</evidence>
<dbReference type="Pfam" id="PF01571">
    <property type="entry name" value="GCV_T"/>
    <property type="match status" value="1"/>
</dbReference>
<dbReference type="Gene3D" id="3.30.70.1400">
    <property type="entry name" value="Aminomethyltransferase beta-barrel domains"/>
    <property type="match status" value="1"/>
</dbReference>
<dbReference type="InterPro" id="IPR028896">
    <property type="entry name" value="GcvT/YgfZ/DmdA"/>
</dbReference>
<dbReference type="Gene3D" id="3.30.1360.120">
    <property type="entry name" value="Probable tRNA modification gtpase trme, domain 1"/>
    <property type="match status" value="1"/>
</dbReference>
<dbReference type="AlphaFoldDB" id="A0A8B2NND6"/>
<evidence type="ECO:0000256" key="6">
    <source>
        <dbReference type="ARBA" id="ARBA00047665"/>
    </source>
</evidence>
<dbReference type="SUPFAM" id="SSF101790">
    <property type="entry name" value="Aminomethyltransferase beta-barrel domain"/>
    <property type="match status" value="1"/>
</dbReference>
<evidence type="ECO:0000259" key="8">
    <source>
        <dbReference type="Pfam" id="PF01571"/>
    </source>
</evidence>
<dbReference type="PANTHER" id="PTHR43757">
    <property type="entry name" value="AMINOMETHYLTRANSFERASE"/>
    <property type="match status" value="1"/>
</dbReference>
<evidence type="ECO:0000256" key="3">
    <source>
        <dbReference type="ARBA" id="ARBA00022576"/>
    </source>
</evidence>
<evidence type="ECO:0000256" key="7">
    <source>
        <dbReference type="PIRSR" id="PIRSR006487-1"/>
    </source>
</evidence>
<evidence type="ECO:0000256" key="4">
    <source>
        <dbReference type="ARBA" id="ARBA00022679"/>
    </source>
</evidence>
<keyword evidence="3" id="KW-0032">Aminotransferase</keyword>
<feature type="domain" description="GCVT N-terminal" evidence="8">
    <location>
        <begin position="14"/>
        <end position="262"/>
    </location>
</feature>
<gene>
    <name evidence="10" type="ORF">DLJ53_18625</name>
</gene>
<comment type="catalytic activity">
    <reaction evidence="6">
        <text>N(6)-[(R)-S(8)-aminomethyldihydrolipoyl]-L-lysyl-[protein] + (6S)-5,6,7,8-tetrahydrofolate = N(6)-[(R)-dihydrolipoyl]-L-lysyl-[protein] + (6R)-5,10-methylene-5,6,7,8-tetrahydrofolate + NH4(+)</text>
        <dbReference type="Rhea" id="RHEA:16945"/>
        <dbReference type="Rhea" id="RHEA-COMP:10475"/>
        <dbReference type="Rhea" id="RHEA-COMP:10492"/>
        <dbReference type="ChEBI" id="CHEBI:15636"/>
        <dbReference type="ChEBI" id="CHEBI:28938"/>
        <dbReference type="ChEBI" id="CHEBI:57453"/>
        <dbReference type="ChEBI" id="CHEBI:83100"/>
        <dbReference type="ChEBI" id="CHEBI:83143"/>
        <dbReference type="EC" id="2.1.2.10"/>
    </reaction>
</comment>
<dbReference type="GO" id="GO:0008483">
    <property type="term" value="F:transaminase activity"/>
    <property type="evidence" value="ECO:0007669"/>
    <property type="project" value="UniProtKB-KW"/>
</dbReference>